<reference evidence="3" key="1">
    <citation type="journal article" date="2023" name="Mol. Phylogenet. Evol.">
        <title>Genome-scale phylogeny and comparative genomics of the fungal order Sordariales.</title>
        <authorList>
            <person name="Hensen N."/>
            <person name="Bonometti L."/>
            <person name="Westerberg I."/>
            <person name="Brannstrom I.O."/>
            <person name="Guillou S."/>
            <person name="Cros-Aarteil S."/>
            <person name="Calhoun S."/>
            <person name="Haridas S."/>
            <person name="Kuo A."/>
            <person name="Mondo S."/>
            <person name="Pangilinan J."/>
            <person name="Riley R."/>
            <person name="LaButti K."/>
            <person name="Andreopoulos B."/>
            <person name="Lipzen A."/>
            <person name="Chen C."/>
            <person name="Yan M."/>
            <person name="Daum C."/>
            <person name="Ng V."/>
            <person name="Clum A."/>
            <person name="Steindorff A."/>
            <person name="Ohm R.A."/>
            <person name="Martin F."/>
            <person name="Silar P."/>
            <person name="Natvig D.O."/>
            <person name="Lalanne C."/>
            <person name="Gautier V."/>
            <person name="Ament-Velasquez S.L."/>
            <person name="Kruys A."/>
            <person name="Hutchinson M.I."/>
            <person name="Powell A.J."/>
            <person name="Barry K."/>
            <person name="Miller A.N."/>
            <person name="Grigoriev I.V."/>
            <person name="Debuchy R."/>
            <person name="Gladieux P."/>
            <person name="Hiltunen Thoren M."/>
            <person name="Johannesson H."/>
        </authorList>
    </citation>
    <scope>NUCLEOTIDE SEQUENCE</scope>
    <source>
        <strain evidence="3">CBS 232.78</strain>
    </source>
</reference>
<evidence type="ECO:0000256" key="1">
    <source>
        <dbReference type="ARBA" id="ARBA00038158"/>
    </source>
</evidence>
<feature type="region of interest" description="Disordered" evidence="2">
    <location>
        <begin position="1"/>
        <end position="28"/>
    </location>
</feature>
<dbReference type="EMBL" id="JAULSW010000006">
    <property type="protein sequence ID" value="KAK3377667.1"/>
    <property type="molecule type" value="Genomic_DNA"/>
</dbReference>
<comment type="caution">
    <text evidence="3">The sequence shown here is derived from an EMBL/GenBank/DDBJ whole genome shotgun (WGS) entry which is preliminary data.</text>
</comment>
<keyword evidence="4" id="KW-1185">Reference proteome</keyword>
<keyword evidence="3" id="KW-0489">Methyltransferase</keyword>
<dbReference type="Proteomes" id="UP001285441">
    <property type="component" value="Unassembled WGS sequence"/>
</dbReference>
<evidence type="ECO:0000313" key="3">
    <source>
        <dbReference type="EMBL" id="KAK3377667.1"/>
    </source>
</evidence>
<dbReference type="SUPFAM" id="SSF53335">
    <property type="entry name" value="S-adenosyl-L-methionine-dependent methyltransferases"/>
    <property type="match status" value="1"/>
</dbReference>
<feature type="compositionally biased region" description="Polar residues" evidence="2">
    <location>
        <begin position="325"/>
        <end position="338"/>
    </location>
</feature>
<dbReference type="AlphaFoldDB" id="A0AAE0NB98"/>
<dbReference type="InterPro" id="IPR029063">
    <property type="entry name" value="SAM-dependent_MTases_sf"/>
</dbReference>
<name>A0AAE0NB98_9PEZI</name>
<keyword evidence="3" id="KW-0808">Transferase</keyword>
<gene>
    <name evidence="3" type="ORF">B0H63DRAFT_561788</name>
</gene>
<evidence type="ECO:0000313" key="4">
    <source>
        <dbReference type="Proteomes" id="UP001285441"/>
    </source>
</evidence>
<evidence type="ECO:0000256" key="2">
    <source>
        <dbReference type="SAM" id="MobiDB-lite"/>
    </source>
</evidence>
<dbReference type="CDD" id="cd02440">
    <property type="entry name" value="AdoMet_MTases"/>
    <property type="match status" value="1"/>
</dbReference>
<dbReference type="PANTHER" id="PTHR43591">
    <property type="entry name" value="METHYLTRANSFERASE"/>
    <property type="match status" value="1"/>
</dbReference>
<dbReference type="GO" id="GO:0032259">
    <property type="term" value="P:methylation"/>
    <property type="evidence" value="ECO:0007669"/>
    <property type="project" value="UniProtKB-KW"/>
</dbReference>
<dbReference type="Pfam" id="PF13489">
    <property type="entry name" value="Methyltransf_23"/>
    <property type="match status" value="1"/>
</dbReference>
<proteinExistence type="inferred from homology"/>
<dbReference type="GO" id="GO:0008168">
    <property type="term" value="F:methyltransferase activity"/>
    <property type="evidence" value="ECO:0007669"/>
    <property type="project" value="UniProtKB-KW"/>
</dbReference>
<comment type="similarity">
    <text evidence="1">Belongs to the methyltransferase superfamily. LaeA methyltransferase family.</text>
</comment>
<feature type="compositionally biased region" description="Polar residues" evidence="2">
    <location>
        <begin position="1"/>
        <end position="10"/>
    </location>
</feature>
<dbReference type="Gene3D" id="3.40.50.150">
    <property type="entry name" value="Vaccinia Virus protein VP39"/>
    <property type="match status" value="1"/>
</dbReference>
<reference evidence="3" key="2">
    <citation type="submission" date="2023-06" db="EMBL/GenBank/DDBJ databases">
        <authorList>
            <consortium name="Lawrence Berkeley National Laboratory"/>
            <person name="Haridas S."/>
            <person name="Hensen N."/>
            <person name="Bonometti L."/>
            <person name="Westerberg I."/>
            <person name="Brannstrom I.O."/>
            <person name="Guillou S."/>
            <person name="Cros-Aarteil S."/>
            <person name="Calhoun S."/>
            <person name="Kuo A."/>
            <person name="Mondo S."/>
            <person name="Pangilinan J."/>
            <person name="Riley R."/>
            <person name="LaButti K."/>
            <person name="Andreopoulos B."/>
            <person name="Lipzen A."/>
            <person name="Chen C."/>
            <person name="Yanf M."/>
            <person name="Daum C."/>
            <person name="Ng V."/>
            <person name="Clum A."/>
            <person name="Steindorff A."/>
            <person name="Ohm R."/>
            <person name="Martin F."/>
            <person name="Silar P."/>
            <person name="Natvig D."/>
            <person name="Lalanne C."/>
            <person name="Gautier V."/>
            <person name="Ament-velasquez S.L."/>
            <person name="Kruys A."/>
            <person name="Hutchinson M.I."/>
            <person name="Powell A.J."/>
            <person name="Barry K."/>
            <person name="Miller A.N."/>
            <person name="Grigoriev I.V."/>
            <person name="Debuchy R."/>
            <person name="Gladieux P."/>
            <person name="Thoren M.H."/>
            <person name="Johannesson H."/>
        </authorList>
    </citation>
    <scope>NUCLEOTIDE SEQUENCE</scope>
    <source>
        <strain evidence="3">CBS 232.78</strain>
    </source>
</reference>
<sequence length="426" mass="47704">MAESGQNPTQEAPFDDTDDFASDDGSTCTAPDDTDIWVHGRRYDQVGLYPNDERAETRLKLEHELFRLIFLNSLVFCPCDNVKDVLDVGAGTGCWANEFADKQTEASVIGVVMSKALLPELCAPNCEFQVDDLSMEWNWRKKFDLIHIQGLGRSFGNLEHTFREAFKFLKPGGYLEVKDILYTPECDDGTLKDDSPLHRWAKNRAEAATILHLSDPSRYQSMLRELGFEDIQKHVFNWPTNSWPKDEKAKLLGKYSHDIEDASLALLTRGLNLTTEEAVLTCTMARKDMENREIHVYFPLITVCARKPEHKSDEYFNTAFYGQNADGSPASTVQNGRNENGRGCQNPHSLPEPEELFPSTADNDILVGSGVVPPASDPQPTSGSRKRRRSDQSSTQPLKRQCPTRPGPQPKPPGTCKGSLEKGTHI</sequence>
<protein>
    <submittedName>
        <fullName evidence="3">S-adenosyl-L-methionine-dependent methyltransferase</fullName>
    </submittedName>
</protein>
<feature type="compositionally biased region" description="Acidic residues" evidence="2">
    <location>
        <begin position="13"/>
        <end position="22"/>
    </location>
</feature>
<accession>A0AAE0NB98</accession>
<organism evidence="3 4">
    <name type="scientific">Podospora didyma</name>
    <dbReference type="NCBI Taxonomy" id="330526"/>
    <lineage>
        <taxon>Eukaryota</taxon>
        <taxon>Fungi</taxon>
        <taxon>Dikarya</taxon>
        <taxon>Ascomycota</taxon>
        <taxon>Pezizomycotina</taxon>
        <taxon>Sordariomycetes</taxon>
        <taxon>Sordariomycetidae</taxon>
        <taxon>Sordariales</taxon>
        <taxon>Podosporaceae</taxon>
        <taxon>Podospora</taxon>
    </lineage>
</organism>
<dbReference type="PANTHER" id="PTHR43591:SF24">
    <property type="entry name" value="2-METHOXY-6-POLYPRENYL-1,4-BENZOQUINOL METHYLASE, MITOCHONDRIAL"/>
    <property type="match status" value="1"/>
</dbReference>
<feature type="region of interest" description="Disordered" evidence="2">
    <location>
        <begin position="322"/>
        <end position="426"/>
    </location>
</feature>